<evidence type="ECO:0000256" key="1">
    <source>
        <dbReference type="SAM" id="Phobius"/>
    </source>
</evidence>
<gene>
    <name evidence="2" type="ORF">OCL06_14760</name>
</gene>
<dbReference type="EMBL" id="JAOTJC010000013">
    <property type="protein sequence ID" value="MCU7555849.1"/>
    <property type="molecule type" value="Genomic_DNA"/>
</dbReference>
<organism evidence="2 3">
    <name type="scientific">Alteromonas salexigens</name>
    <dbReference type="NCBI Taxonomy" id="2982530"/>
    <lineage>
        <taxon>Bacteria</taxon>
        <taxon>Pseudomonadati</taxon>
        <taxon>Pseudomonadota</taxon>
        <taxon>Gammaproteobacteria</taxon>
        <taxon>Alteromonadales</taxon>
        <taxon>Alteromonadaceae</taxon>
        <taxon>Alteromonas/Salinimonas group</taxon>
        <taxon>Alteromonas</taxon>
    </lineage>
</organism>
<comment type="caution">
    <text evidence="2">The sequence shown here is derived from an EMBL/GenBank/DDBJ whole genome shotgun (WGS) entry which is preliminary data.</text>
</comment>
<feature type="transmembrane region" description="Helical" evidence="1">
    <location>
        <begin position="46"/>
        <end position="79"/>
    </location>
</feature>
<keyword evidence="1" id="KW-0472">Membrane</keyword>
<reference evidence="3" key="1">
    <citation type="submission" date="2023-07" db="EMBL/GenBank/DDBJ databases">
        <title>Study on multiphase classification of strain Alteromonas salexigens isolated from the Yellow Sea.</title>
        <authorList>
            <person name="Sun L."/>
        </authorList>
    </citation>
    <scope>NUCLEOTIDE SEQUENCE [LARGE SCALE GENOMIC DNA]</scope>
    <source>
        <strain evidence="3">ASW11-19</strain>
    </source>
</reference>
<evidence type="ECO:0000313" key="2">
    <source>
        <dbReference type="EMBL" id="MCU7555849.1"/>
    </source>
</evidence>
<dbReference type="InterPro" id="IPR010331">
    <property type="entry name" value="ExoD"/>
</dbReference>
<dbReference type="PANTHER" id="PTHR41795">
    <property type="entry name" value="EXOPOLYSACCHARIDE SYNTHESIS PROTEIN"/>
    <property type="match status" value="1"/>
</dbReference>
<feature type="transmembrane region" description="Helical" evidence="1">
    <location>
        <begin position="178"/>
        <end position="197"/>
    </location>
</feature>
<keyword evidence="1" id="KW-1133">Transmembrane helix</keyword>
<dbReference type="PANTHER" id="PTHR41795:SF1">
    <property type="entry name" value="EXOPOLYSACCHARIDE SYNTHESIS PROTEIN"/>
    <property type="match status" value="1"/>
</dbReference>
<keyword evidence="3" id="KW-1185">Reference proteome</keyword>
<dbReference type="RefSeq" id="WP_262995924.1">
    <property type="nucleotide sequence ID" value="NZ_JAOTJC010000013.1"/>
</dbReference>
<keyword evidence="1" id="KW-0812">Transmembrane</keyword>
<accession>A0ABT2VS21</accession>
<protein>
    <submittedName>
        <fullName evidence="2">Exopolysaccharide biosynthesis protein</fullName>
    </submittedName>
</protein>
<feature type="transmembrane region" description="Helical" evidence="1">
    <location>
        <begin position="154"/>
        <end position="172"/>
    </location>
</feature>
<dbReference type="PIRSF" id="PIRSF033239">
    <property type="entry name" value="ExoD"/>
    <property type="match status" value="1"/>
</dbReference>
<feature type="transmembrane region" description="Helical" evidence="1">
    <location>
        <begin position="129"/>
        <end position="147"/>
    </location>
</feature>
<proteinExistence type="predicted"/>
<dbReference type="Proteomes" id="UP001209257">
    <property type="component" value="Unassembled WGS sequence"/>
</dbReference>
<dbReference type="Pfam" id="PF06055">
    <property type="entry name" value="ExoD"/>
    <property type="match status" value="1"/>
</dbReference>
<name>A0ABT2VS21_9ALTE</name>
<evidence type="ECO:0000313" key="3">
    <source>
        <dbReference type="Proteomes" id="UP001209257"/>
    </source>
</evidence>
<sequence length="201" mass="21862">MYSRTLSRSITLYELLGRMQSAQSEDKVAFGELIEIMEKRGFGPMLAVPAFIAATPVGAIPGIPTVTGVTIFLIALQILLAKKHPWLPSAIRDIEFDRDSLNTGIGTIKPFVMHLDRFLIPRWFFMRQYVFRALIAVTCAFCGAMMVPLELIPFLGLIPAFAVLIMAVGMAADDGLVALLGLSLAAVGFYMAGAQIVEALP</sequence>